<keyword evidence="1" id="KW-0812">Transmembrane</keyword>
<dbReference type="KEGG" id="rhs:A3Q41_00372"/>
<accession>A0A260TXC1</accession>
<accession>A0A143QFT5</accession>
<protein>
    <submittedName>
        <fullName evidence="2">Uncharacterized protein</fullName>
    </submittedName>
</protein>
<gene>
    <name evidence="2" type="ORF">A3Q41_00372</name>
</gene>
<feature type="transmembrane region" description="Helical" evidence="1">
    <location>
        <begin position="21"/>
        <end position="41"/>
    </location>
</feature>
<dbReference type="Proteomes" id="UP000076038">
    <property type="component" value="Chromosome"/>
</dbReference>
<evidence type="ECO:0000313" key="2">
    <source>
        <dbReference type="EMBL" id="AMY21696.1"/>
    </source>
</evidence>
<name>A0A143QFT5_RHOFA</name>
<dbReference type="PATRIC" id="fig|1653479.3.peg.372"/>
<reference evidence="3" key="2">
    <citation type="submission" date="2016-04" db="EMBL/GenBank/DDBJ databases">
        <title>Complete Genome and Plasmid Sequences for Rhodococcus fascians D188 and Draft Sequences for Rhodococcus spp. Isolates PBTS 1 and PBTS 2.</title>
        <authorList>
            <person name="Stamer R."/>
            <person name="Vereecke D."/>
            <person name="Zhang Y."/>
            <person name="Schilkey F."/>
            <person name="Devitt N."/>
            <person name="Randall J."/>
        </authorList>
    </citation>
    <scope>NUCLEOTIDE SEQUENCE [LARGE SCALE GENOMIC DNA]</scope>
    <source>
        <strain evidence="3">PBTS2</strain>
    </source>
</reference>
<feature type="transmembrane region" description="Helical" evidence="1">
    <location>
        <begin position="47"/>
        <end position="63"/>
    </location>
</feature>
<keyword evidence="1" id="KW-0472">Membrane</keyword>
<evidence type="ECO:0000256" key="1">
    <source>
        <dbReference type="SAM" id="Phobius"/>
    </source>
</evidence>
<dbReference type="GeneID" id="93555457"/>
<dbReference type="EMBL" id="CP015220">
    <property type="protein sequence ID" value="AMY21696.1"/>
    <property type="molecule type" value="Genomic_DNA"/>
</dbReference>
<organism evidence="2 3">
    <name type="scientific">Rhodococcoides fascians</name>
    <name type="common">Rhodococcus fascians</name>
    <dbReference type="NCBI Taxonomy" id="1828"/>
    <lineage>
        <taxon>Bacteria</taxon>
        <taxon>Bacillati</taxon>
        <taxon>Actinomycetota</taxon>
        <taxon>Actinomycetes</taxon>
        <taxon>Mycobacteriales</taxon>
        <taxon>Nocardiaceae</taxon>
        <taxon>Rhodococcoides</taxon>
    </lineage>
</organism>
<evidence type="ECO:0000313" key="3">
    <source>
        <dbReference type="Proteomes" id="UP000076038"/>
    </source>
</evidence>
<reference evidence="2 3" key="1">
    <citation type="journal article" date="2016" name="Genome Announc.">
        <title>Complete Genome and Plasmid Sequences for Rhodococcus fascians D188 and Draft Sequences for Rhodococcus Isolates PBTS 1 and PBTS 2.</title>
        <authorList>
            <person name="Stamler R.A."/>
            <person name="Vereecke D."/>
            <person name="Zhang Y."/>
            <person name="Schilkey F."/>
            <person name="Devitt N."/>
            <person name="Randall J.J."/>
        </authorList>
    </citation>
    <scope>NUCLEOTIDE SEQUENCE [LARGE SCALE GENOMIC DNA]</scope>
    <source>
        <strain evidence="2 3">PBTS2</strain>
    </source>
</reference>
<keyword evidence="3" id="KW-1185">Reference proteome</keyword>
<sequence>MAGKKIDRVHAQSALETVRENPGIALIAAAPALVVLAVVWWLLGFPAALILLIAAGGAGYLYLRNR</sequence>
<proteinExistence type="predicted"/>
<dbReference type="RefSeq" id="WP_027498199.1">
    <property type="nucleotide sequence ID" value="NZ_CAKKLU010000003.1"/>
</dbReference>
<keyword evidence="1" id="KW-1133">Transmembrane helix</keyword>
<dbReference type="AlphaFoldDB" id="A0A143QFT5"/>